<protein>
    <submittedName>
        <fullName evidence="1">Uncharacterized protein</fullName>
    </submittedName>
</protein>
<dbReference type="AlphaFoldDB" id="M1WY57"/>
<evidence type="ECO:0000313" key="2">
    <source>
        <dbReference type="Proteomes" id="UP000053051"/>
    </source>
</evidence>
<name>M1WY57_9NOST</name>
<accession>M1WY57</accession>
<dbReference type="Proteomes" id="UP000053051">
    <property type="component" value="Unassembled WGS sequence"/>
</dbReference>
<proteinExistence type="predicted"/>
<comment type="caution">
    <text evidence="1">The sequence shown here is derived from an EMBL/GenBank/DDBJ whole genome shotgun (WGS) entry which is preliminary data.</text>
</comment>
<organism evidence="1 2">
    <name type="scientific">Richelia intracellularis HH01</name>
    <dbReference type="NCBI Taxonomy" id="1165094"/>
    <lineage>
        <taxon>Bacteria</taxon>
        <taxon>Bacillati</taxon>
        <taxon>Cyanobacteriota</taxon>
        <taxon>Cyanophyceae</taxon>
        <taxon>Nostocales</taxon>
        <taxon>Nostocaceae</taxon>
        <taxon>Richelia</taxon>
    </lineage>
</organism>
<dbReference type="EMBL" id="CAIY01000027">
    <property type="protein sequence ID" value="CCH66687.1"/>
    <property type="molecule type" value="Genomic_DNA"/>
</dbReference>
<gene>
    <name evidence="1" type="ORF">RINTHH_5320</name>
</gene>
<sequence length="47" mass="5190">MSFSIKIPLSLTDYLLKFWVSPAVNLFNQLPAAVSRLTGQNCVAMTC</sequence>
<reference evidence="1 2" key="1">
    <citation type="submission" date="2012-05" db="EMBL/GenBank/DDBJ databases">
        <authorList>
            <person name="Hilton J."/>
        </authorList>
    </citation>
    <scope>NUCLEOTIDE SEQUENCE [LARGE SCALE GENOMIC DNA]</scope>
    <source>
        <strain evidence="1 2">HH01</strain>
    </source>
</reference>
<dbReference type="STRING" id="1165094.RINTHH_5320"/>
<keyword evidence="2" id="KW-1185">Reference proteome</keyword>
<reference evidence="2" key="2">
    <citation type="submission" date="2016-01" db="EMBL/GenBank/DDBJ databases">
        <title>Diatom-associated endosymboitic cyanobacterium lacks core nitrogen metabolism enzymes.</title>
        <authorList>
            <person name="Hilton J.A."/>
            <person name="Foster R.A."/>
            <person name="Tripp H.J."/>
            <person name="Carter B.J."/>
            <person name="Zehr J.P."/>
            <person name="Villareal T.A."/>
        </authorList>
    </citation>
    <scope>NUCLEOTIDE SEQUENCE [LARGE SCALE GENOMIC DNA]</scope>
    <source>
        <strain evidence="2">HH01</strain>
    </source>
</reference>
<evidence type="ECO:0000313" key="1">
    <source>
        <dbReference type="EMBL" id="CCH66687.1"/>
    </source>
</evidence>